<keyword evidence="2" id="KW-1133">Transmembrane helix</keyword>
<dbReference type="Proteomes" id="UP000198649">
    <property type="component" value="Unassembled WGS sequence"/>
</dbReference>
<dbReference type="Gene3D" id="2.40.50.120">
    <property type="match status" value="1"/>
</dbReference>
<evidence type="ECO:0008006" key="6">
    <source>
        <dbReference type="Google" id="ProtNLM"/>
    </source>
</evidence>
<sequence>MLAAARRLLTAFLMAFLMVGGLVALGAAPAQACTCAQASGTGADSLMERIKDADAVFTGTVASSTRSEGVGAAAVVSITNEVVLDRVYKGRIADVDQTVLTTQRTQATCGLGQLQVDSRYVFVVAADATVEGAWADDGCSGTRAATSALIAEVQGVLGEGRPATPEPAPEPAVLTDADTGQPTSLSRAAAPGLALVLVGFLGLILVGRLNARR</sequence>
<keyword evidence="2" id="KW-0812">Transmembrane</keyword>
<evidence type="ECO:0000256" key="3">
    <source>
        <dbReference type="SAM" id="SignalP"/>
    </source>
</evidence>
<dbReference type="OrthoDB" id="3791000at2"/>
<evidence type="ECO:0000313" key="4">
    <source>
        <dbReference type="EMBL" id="SFI25841.1"/>
    </source>
</evidence>
<evidence type="ECO:0000256" key="1">
    <source>
        <dbReference type="SAM" id="MobiDB-lite"/>
    </source>
</evidence>
<feature type="signal peptide" evidence="3">
    <location>
        <begin position="1"/>
        <end position="32"/>
    </location>
</feature>
<dbReference type="SUPFAM" id="SSF50242">
    <property type="entry name" value="TIMP-like"/>
    <property type="match status" value="1"/>
</dbReference>
<dbReference type="STRING" id="1005945.SAMN05216561_106234"/>
<protein>
    <recommendedName>
        <fullName evidence="6">Tissue inhibitor of metalloproteinase</fullName>
    </recommendedName>
</protein>
<dbReference type="AlphaFoldDB" id="A0A1I3GR69"/>
<dbReference type="RefSeq" id="WP_091112601.1">
    <property type="nucleotide sequence ID" value="NZ_BKAF01000044.1"/>
</dbReference>
<feature type="region of interest" description="Disordered" evidence="1">
    <location>
        <begin position="159"/>
        <end position="185"/>
    </location>
</feature>
<evidence type="ECO:0000256" key="2">
    <source>
        <dbReference type="SAM" id="Phobius"/>
    </source>
</evidence>
<dbReference type="EMBL" id="FOQG01000006">
    <property type="protein sequence ID" value="SFI25841.1"/>
    <property type="molecule type" value="Genomic_DNA"/>
</dbReference>
<organism evidence="4 5">
    <name type="scientific">Nocardioides psychrotolerans</name>
    <dbReference type="NCBI Taxonomy" id="1005945"/>
    <lineage>
        <taxon>Bacteria</taxon>
        <taxon>Bacillati</taxon>
        <taxon>Actinomycetota</taxon>
        <taxon>Actinomycetes</taxon>
        <taxon>Propionibacteriales</taxon>
        <taxon>Nocardioidaceae</taxon>
        <taxon>Nocardioides</taxon>
    </lineage>
</organism>
<dbReference type="InterPro" id="IPR008993">
    <property type="entry name" value="TIMP-like_OB-fold"/>
</dbReference>
<reference evidence="4 5" key="1">
    <citation type="submission" date="2016-10" db="EMBL/GenBank/DDBJ databases">
        <authorList>
            <person name="de Groot N.N."/>
        </authorList>
    </citation>
    <scope>NUCLEOTIDE SEQUENCE [LARGE SCALE GENOMIC DNA]</scope>
    <source>
        <strain evidence="4 5">CGMCC 1.11156</strain>
    </source>
</reference>
<keyword evidence="2" id="KW-0472">Membrane</keyword>
<evidence type="ECO:0000313" key="5">
    <source>
        <dbReference type="Proteomes" id="UP000198649"/>
    </source>
</evidence>
<feature type="transmembrane region" description="Helical" evidence="2">
    <location>
        <begin position="188"/>
        <end position="207"/>
    </location>
</feature>
<feature type="chain" id="PRO_5011600985" description="Tissue inhibitor of metalloproteinase" evidence="3">
    <location>
        <begin position="33"/>
        <end position="213"/>
    </location>
</feature>
<proteinExistence type="predicted"/>
<name>A0A1I3GR69_9ACTN</name>
<accession>A0A1I3GR69</accession>
<gene>
    <name evidence="4" type="ORF">SAMN05216561_106234</name>
</gene>
<keyword evidence="5" id="KW-1185">Reference proteome</keyword>
<keyword evidence="3" id="KW-0732">Signal</keyword>